<dbReference type="GO" id="GO:0031931">
    <property type="term" value="C:TORC1 complex"/>
    <property type="evidence" value="ECO:0007669"/>
    <property type="project" value="InterPro"/>
</dbReference>
<feature type="region of interest" description="Disordered" evidence="1">
    <location>
        <begin position="534"/>
        <end position="593"/>
    </location>
</feature>
<dbReference type="OrthoDB" id="5430106at2759"/>
<feature type="compositionally biased region" description="Basic and acidic residues" evidence="1">
    <location>
        <begin position="410"/>
        <end position="429"/>
    </location>
</feature>
<feature type="compositionally biased region" description="Basic and acidic residues" evidence="1">
    <location>
        <begin position="534"/>
        <end position="548"/>
    </location>
</feature>
<feature type="compositionally biased region" description="Low complexity" evidence="1">
    <location>
        <begin position="1"/>
        <end position="12"/>
    </location>
</feature>
<accession>A0A2P7Z0Z3</accession>
<evidence type="ECO:0000313" key="2">
    <source>
        <dbReference type="EMBL" id="PSK41875.1"/>
    </source>
</evidence>
<feature type="compositionally biased region" description="Basic residues" evidence="1">
    <location>
        <begin position="120"/>
        <end position="140"/>
    </location>
</feature>
<comment type="caution">
    <text evidence="2">The sequence shown here is derived from an EMBL/GenBank/DDBJ whole genome shotgun (WGS) entry which is preliminary data.</text>
</comment>
<organism evidence="2 3">
    <name type="scientific">Elsinoe australis</name>
    <dbReference type="NCBI Taxonomy" id="40998"/>
    <lineage>
        <taxon>Eukaryota</taxon>
        <taxon>Fungi</taxon>
        <taxon>Dikarya</taxon>
        <taxon>Ascomycota</taxon>
        <taxon>Pezizomycotina</taxon>
        <taxon>Dothideomycetes</taxon>
        <taxon>Dothideomycetidae</taxon>
        <taxon>Myriangiales</taxon>
        <taxon>Elsinoaceae</taxon>
        <taxon>Elsinoe</taxon>
    </lineage>
</organism>
<proteinExistence type="predicted"/>
<protein>
    <submittedName>
        <fullName evidence="2">Uncharacterized protein</fullName>
    </submittedName>
</protein>
<dbReference type="PANTHER" id="PTHR22794:SF2">
    <property type="entry name" value="THAP DOMAIN-CONTAINING PROTEIN 11"/>
    <property type="match status" value="1"/>
</dbReference>
<dbReference type="GO" id="GO:0031929">
    <property type="term" value="P:TOR signaling"/>
    <property type="evidence" value="ECO:0007669"/>
    <property type="project" value="InterPro"/>
</dbReference>
<dbReference type="STRING" id="40998.A0A2P7Z0Z3"/>
<feature type="compositionally biased region" description="Basic and acidic residues" evidence="1">
    <location>
        <begin position="233"/>
        <end position="242"/>
    </location>
</feature>
<evidence type="ECO:0000313" key="3">
    <source>
        <dbReference type="Proteomes" id="UP000243723"/>
    </source>
</evidence>
<keyword evidence="3" id="KW-1185">Reference proteome</keyword>
<feature type="region of interest" description="Disordered" evidence="1">
    <location>
        <begin position="1"/>
        <end position="470"/>
    </location>
</feature>
<reference evidence="2 3" key="1">
    <citation type="submission" date="2017-05" db="EMBL/GenBank/DDBJ databases">
        <title>Draft genome sequence of Elsinoe australis.</title>
        <authorList>
            <person name="Cheng Q."/>
        </authorList>
    </citation>
    <scope>NUCLEOTIDE SEQUENCE [LARGE SCALE GENOMIC DNA]</scope>
    <source>
        <strain evidence="2 3">NL1</strain>
    </source>
</reference>
<dbReference type="AlphaFoldDB" id="A0A2P7Z0Z3"/>
<dbReference type="Pfam" id="PF10452">
    <property type="entry name" value="TCO89"/>
    <property type="match status" value="1"/>
</dbReference>
<sequence length="621" mass="67257">MPSDTATTSTTTKRLSGSKDHSQAAPVSHSPNDNHGHTHKSGAHKHQRHVVGHKGLGARNPSFGRNLGKINTQAANNEGGPKTTVNGTPLSPRPTKASMRRNQSLALMPKHASHAAGGLRKNHSSGHLHRNTSAKHLSKSHRPEYHRSNSSPHPHKEKEKEKTKRRASPPPPNGRHPSVHFDMGDDDDDDAEEMEGVDDQWTEDSASQSPNTTRDNTRSNTRNNSVILDPEENPYKNQKDDQDGPPDTQQTDQDEHQITQLGGQVKSPVAHDFASPPAITTSTHARKSSYHDSTAPRPPDAEAIAKRLLQRGSSRQFTAPKLSDVSATAYAEHDTKSLTPRPISATPSPDPGKIVSSANGSAPIISRFIDPSTSQPGSKDGTPLSPSHMRPTSASRPPTSTSSTKSSPNKRGDRDATSPRTLSKSDMRRNQSVPSFGLSNGHYGHETHASGATTPGGPYAGGRRGETRTQQKLWLQRGLSNIEANSQSQRDLAGMVTPGGRRVGAAMQQAERVERELACVRRYRSVVEEGLGRVGRRGDGREVRDAGKADGYGRASMESRKGRSGANTPANRSVRGPSPVGSGRSFNEGEEWDGLRLEELEEATLEVRRRMWELQGGDIED</sequence>
<dbReference type="Proteomes" id="UP000243723">
    <property type="component" value="Unassembled WGS sequence"/>
</dbReference>
<evidence type="ECO:0000256" key="1">
    <source>
        <dbReference type="SAM" id="MobiDB-lite"/>
    </source>
</evidence>
<feature type="compositionally biased region" description="Low complexity" evidence="1">
    <location>
        <begin position="391"/>
        <end position="407"/>
    </location>
</feature>
<dbReference type="PANTHER" id="PTHR22794">
    <property type="entry name" value="THAP DOMAIN PROTEIN 11"/>
    <property type="match status" value="1"/>
</dbReference>
<feature type="compositionally biased region" description="Low complexity" evidence="1">
    <location>
        <begin position="209"/>
        <end position="225"/>
    </location>
</feature>
<dbReference type="EMBL" id="NHZQ01000342">
    <property type="protein sequence ID" value="PSK41875.1"/>
    <property type="molecule type" value="Genomic_DNA"/>
</dbReference>
<feature type="compositionally biased region" description="Basic residues" evidence="1">
    <location>
        <begin position="37"/>
        <end position="52"/>
    </location>
</feature>
<dbReference type="GO" id="GO:0000329">
    <property type="term" value="C:fungal-type vacuole membrane"/>
    <property type="evidence" value="ECO:0007669"/>
    <property type="project" value="TreeGrafter"/>
</dbReference>
<gene>
    <name evidence="2" type="ORF">B9Z65_9261</name>
</gene>
<name>A0A2P7Z0Z3_9PEZI</name>
<feature type="compositionally biased region" description="Acidic residues" evidence="1">
    <location>
        <begin position="184"/>
        <end position="202"/>
    </location>
</feature>
<dbReference type="InterPro" id="IPR018857">
    <property type="entry name" value="TORC1_cplx_su_TCO89"/>
</dbReference>